<keyword evidence="7 16" id="KW-0256">Endoplasmic reticulum</keyword>
<evidence type="ECO:0000256" key="7">
    <source>
        <dbReference type="ARBA" id="ARBA00022824"/>
    </source>
</evidence>
<dbReference type="PRINTS" id="PR01689">
    <property type="entry name" value="EP450IICYP3A"/>
</dbReference>
<dbReference type="GO" id="GO:0020037">
    <property type="term" value="F:heme binding"/>
    <property type="evidence" value="ECO:0007669"/>
    <property type="project" value="UniProtKB-UniRule"/>
</dbReference>
<keyword evidence="10 14" id="KW-0408">Iron</keyword>
<evidence type="ECO:0000256" key="14">
    <source>
        <dbReference type="PIRSR" id="PIRSR602402-1"/>
    </source>
</evidence>
<evidence type="ECO:0000256" key="11">
    <source>
        <dbReference type="ARBA" id="ARBA00023033"/>
    </source>
</evidence>
<keyword evidence="17" id="KW-0812">Transmembrane</keyword>
<dbReference type="AlphaFoldDB" id="A0A8C1W9E7"/>
<dbReference type="PRINTS" id="PR00464">
    <property type="entry name" value="EP450II"/>
</dbReference>
<name>A0A8C1W9E7_CYPCA</name>
<evidence type="ECO:0000256" key="6">
    <source>
        <dbReference type="ARBA" id="ARBA00022723"/>
    </source>
</evidence>
<dbReference type="Ensembl" id="ENSCCRT00015065695.1">
    <property type="protein sequence ID" value="ENSCCRP00015063601.1"/>
    <property type="gene ID" value="ENSCCRG00015024848.1"/>
</dbReference>
<dbReference type="PRINTS" id="PR00385">
    <property type="entry name" value="P450"/>
</dbReference>
<evidence type="ECO:0000256" key="4">
    <source>
        <dbReference type="ARBA" id="ARBA00010617"/>
    </source>
</evidence>
<evidence type="ECO:0000256" key="13">
    <source>
        <dbReference type="ARBA" id="ARBA00047827"/>
    </source>
</evidence>
<keyword evidence="8 16" id="KW-0492">Microsome</keyword>
<dbReference type="PROSITE" id="PS00086">
    <property type="entry name" value="CYTOCHROME_P450"/>
    <property type="match status" value="1"/>
</dbReference>
<dbReference type="GO" id="GO:0016712">
    <property type="term" value="F:oxidoreductase activity, acting on paired donors, with incorporation or reduction of molecular oxygen, reduced flavin or flavoprotein as one donor, and incorporation of one atom of oxygen"/>
    <property type="evidence" value="ECO:0007669"/>
    <property type="project" value="UniProtKB-EC"/>
</dbReference>
<comment type="similarity">
    <text evidence="4 15">Belongs to the cytochrome P450 family.</text>
</comment>
<evidence type="ECO:0000256" key="16">
    <source>
        <dbReference type="RuleBase" id="RU368049"/>
    </source>
</evidence>
<evidence type="ECO:0000256" key="8">
    <source>
        <dbReference type="ARBA" id="ARBA00022848"/>
    </source>
</evidence>
<proteinExistence type="inferred from homology"/>
<comment type="function">
    <text evidence="16">Cytochromes P450 are a group of heme-thiolate monooxygenases. In liver microsomes, this enzyme is involved in an NADPH-dependent electron transport pathway. It oxidizes a variety of structurally unrelated compounds, including steroids, fatty acids, and xenobiotics.</text>
</comment>
<protein>
    <recommendedName>
        <fullName evidence="16">Cytochrome P450 3A</fullName>
        <ecNumber evidence="16">1.14.14.-</ecNumber>
    </recommendedName>
</protein>
<evidence type="ECO:0000256" key="15">
    <source>
        <dbReference type="RuleBase" id="RU000461"/>
    </source>
</evidence>
<evidence type="ECO:0000256" key="9">
    <source>
        <dbReference type="ARBA" id="ARBA00023002"/>
    </source>
</evidence>
<feature type="binding site" description="axial binding residue" evidence="14">
    <location>
        <position position="444"/>
    </location>
    <ligand>
        <name>heme</name>
        <dbReference type="ChEBI" id="CHEBI:30413"/>
    </ligand>
    <ligandPart>
        <name>Fe</name>
        <dbReference type="ChEBI" id="CHEBI:18248"/>
    </ligandPart>
</feature>
<reference evidence="18" key="1">
    <citation type="submission" date="2025-08" db="UniProtKB">
        <authorList>
            <consortium name="Ensembl"/>
        </authorList>
    </citation>
    <scope>IDENTIFICATION</scope>
</reference>
<keyword evidence="17" id="KW-1133">Transmembrane helix</keyword>
<evidence type="ECO:0000256" key="12">
    <source>
        <dbReference type="ARBA" id="ARBA00023136"/>
    </source>
</evidence>
<dbReference type="InterPro" id="IPR017972">
    <property type="entry name" value="Cyt_P450_CS"/>
</dbReference>
<dbReference type="Gene3D" id="1.10.630.10">
    <property type="entry name" value="Cytochrome P450"/>
    <property type="match status" value="1"/>
</dbReference>
<dbReference type="GO" id="GO:0008395">
    <property type="term" value="F:steroid hydroxylase activity"/>
    <property type="evidence" value="ECO:0007669"/>
    <property type="project" value="TreeGrafter"/>
</dbReference>
<dbReference type="PANTHER" id="PTHR24302:SF32">
    <property type="entry name" value="CYTOCHROME P450, FAMILY 3, SUBFAMILY A, POLYPEPTIDE 65"/>
    <property type="match status" value="1"/>
</dbReference>
<evidence type="ECO:0000256" key="5">
    <source>
        <dbReference type="ARBA" id="ARBA00022617"/>
    </source>
</evidence>
<dbReference type="SUPFAM" id="SSF48264">
    <property type="entry name" value="Cytochrome P450"/>
    <property type="match status" value="1"/>
</dbReference>
<keyword evidence="5 14" id="KW-0349">Heme</keyword>
<dbReference type="EC" id="1.14.14.-" evidence="16"/>
<dbReference type="InterPro" id="IPR002402">
    <property type="entry name" value="Cyt_P450_E_grp-II"/>
</dbReference>
<organism evidence="18 19">
    <name type="scientific">Cyprinus carpio</name>
    <name type="common">Common carp</name>
    <dbReference type="NCBI Taxonomy" id="7962"/>
    <lineage>
        <taxon>Eukaryota</taxon>
        <taxon>Metazoa</taxon>
        <taxon>Chordata</taxon>
        <taxon>Craniata</taxon>
        <taxon>Vertebrata</taxon>
        <taxon>Euteleostomi</taxon>
        <taxon>Actinopterygii</taxon>
        <taxon>Neopterygii</taxon>
        <taxon>Teleostei</taxon>
        <taxon>Ostariophysi</taxon>
        <taxon>Cypriniformes</taxon>
        <taxon>Cyprinidae</taxon>
        <taxon>Cyprininae</taxon>
        <taxon>Cyprinus</taxon>
    </lineage>
</organism>
<evidence type="ECO:0000313" key="19">
    <source>
        <dbReference type="Proteomes" id="UP000694700"/>
    </source>
</evidence>
<evidence type="ECO:0000256" key="1">
    <source>
        <dbReference type="ARBA" id="ARBA00001971"/>
    </source>
</evidence>
<dbReference type="PANTHER" id="PTHR24302">
    <property type="entry name" value="CYTOCHROME P450 FAMILY 3"/>
    <property type="match status" value="1"/>
</dbReference>
<sequence length="539" mass="61567">MSYVLFFSAETWALLMLSVMLLYVYGSWPHGFFKKLGIPGPKPLPFFGTMLEYRKGFHKFDVECLKKYGRVWGIYDARQPVLCIMDQSIIKTILVKECHSLFTNRRNFGLNGPLYDAVSIVEDDDWRRIRSVLSPSFTSGRLKEMFGIMKTHSHSLVDNLEKTATRGEAVDIKEFFGAYSMDVVTSTAFSVDIDSLNNPKDPFVTNIKKMLKFDLPFLISSPALFPFITPVLEKMDFAFFPTSVTDFFYAALKKIKSERVASDHKKRVDFLQLMEHTEKGEASQRVKILYCLSDHEILSQSMIFIFAGYETSSSTLSFFFYNLATNPEAMKKLQEEIDQTFPNEAPVDYEGVMNMDYLDAALNESLRLFPIVARLERVCKKTVDINGLLVPKDVVVMIPTFALHRDPDYWSDPESFKPQRFTKGNKESVDPYMFMPFGLGPRNCIGMRFAQVSMKLAIVEILQRFDVSVCDETQVSRRILLTISQEDCVPSFTLTFSCSSQVPLELGISGLLAPKDPIKLQFKPRKLFLSEDTCNNNTS</sequence>
<keyword evidence="12 17" id="KW-0472">Membrane</keyword>
<dbReference type="Pfam" id="PF00067">
    <property type="entry name" value="p450"/>
    <property type="match status" value="1"/>
</dbReference>
<feature type="transmembrane region" description="Helical" evidence="17">
    <location>
        <begin position="6"/>
        <end position="25"/>
    </location>
</feature>
<dbReference type="InterPro" id="IPR008072">
    <property type="entry name" value="Cyt_P450_E_CYP3A"/>
</dbReference>
<evidence type="ECO:0000256" key="2">
    <source>
        <dbReference type="ARBA" id="ARBA00004174"/>
    </source>
</evidence>
<keyword evidence="6 14" id="KW-0479">Metal-binding</keyword>
<comment type="subcellular location">
    <subcellularLocation>
        <location evidence="3 16">Endoplasmic reticulum membrane</location>
        <topology evidence="3">Peripheral membrane protein</topology>
    </subcellularLocation>
    <subcellularLocation>
        <location evidence="2 16">Microsome membrane</location>
        <topology evidence="2">Peripheral membrane protein</topology>
    </subcellularLocation>
</comment>
<comment type="cofactor">
    <cofactor evidence="1 14 16">
        <name>heme</name>
        <dbReference type="ChEBI" id="CHEBI:30413"/>
    </cofactor>
</comment>
<dbReference type="InterPro" id="IPR050705">
    <property type="entry name" value="Cytochrome_P450_3A"/>
</dbReference>
<dbReference type="FunFam" id="1.10.630.10:FF:000003">
    <property type="entry name" value="cytochrome P450 3A12-like isoform X2"/>
    <property type="match status" value="1"/>
</dbReference>
<dbReference type="Proteomes" id="UP000694700">
    <property type="component" value="Unplaced"/>
</dbReference>
<evidence type="ECO:0000313" key="18">
    <source>
        <dbReference type="Ensembl" id="ENSCCRP00015063601.1"/>
    </source>
</evidence>
<evidence type="ECO:0000256" key="10">
    <source>
        <dbReference type="ARBA" id="ARBA00023004"/>
    </source>
</evidence>
<evidence type="ECO:0000256" key="17">
    <source>
        <dbReference type="SAM" id="Phobius"/>
    </source>
</evidence>
<keyword evidence="9 15" id="KW-0560">Oxidoreductase</keyword>
<accession>A0A8C1W9E7</accession>
<dbReference type="InterPro" id="IPR001128">
    <property type="entry name" value="Cyt_P450"/>
</dbReference>
<dbReference type="InterPro" id="IPR036396">
    <property type="entry name" value="Cyt_P450_sf"/>
</dbReference>
<keyword evidence="11 15" id="KW-0503">Monooxygenase</keyword>
<dbReference type="GO" id="GO:0005506">
    <property type="term" value="F:iron ion binding"/>
    <property type="evidence" value="ECO:0007669"/>
    <property type="project" value="UniProtKB-UniRule"/>
</dbReference>
<evidence type="ECO:0000256" key="3">
    <source>
        <dbReference type="ARBA" id="ARBA00004406"/>
    </source>
</evidence>
<dbReference type="GO" id="GO:0005789">
    <property type="term" value="C:endoplasmic reticulum membrane"/>
    <property type="evidence" value="ECO:0007669"/>
    <property type="project" value="UniProtKB-SubCell"/>
</dbReference>
<comment type="catalytic activity">
    <reaction evidence="13 16">
        <text>an organic molecule + reduced [NADPH--hemoprotein reductase] + O2 = an alcohol + oxidized [NADPH--hemoprotein reductase] + H2O + H(+)</text>
        <dbReference type="Rhea" id="RHEA:17149"/>
        <dbReference type="Rhea" id="RHEA-COMP:11964"/>
        <dbReference type="Rhea" id="RHEA-COMP:11965"/>
        <dbReference type="ChEBI" id="CHEBI:15377"/>
        <dbReference type="ChEBI" id="CHEBI:15378"/>
        <dbReference type="ChEBI" id="CHEBI:15379"/>
        <dbReference type="ChEBI" id="CHEBI:30879"/>
        <dbReference type="ChEBI" id="CHEBI:57618"/>
        <dbReference type="ChEBI" id="CHEBI:58210"/>
        <dbReference type="ChEBI" id="CHEBI:142491"/>
        <dbReference type="EC" id="1.14.14.1"/>
    </reaction>
</comment>